<reference evidence="1 2" key="2">
    <citation type="journal article" date="2022" name="Mol. Ecol. Resour.">
        <title>The genomes of chicory, endive, great burdock and yacon provide insights into Asteraceae paleo-polyploidization history and plant inulin production.</title>
        <authorList>
            <person name="Fan W."/>
            <person name="Wang S."/>
            <person name="Wang H."/>
            <person name="Wang A."/>
            <person name="Jiang F."/>
            <person name="Liu H."/>
            <person name="Zhao H."/>
            <person name="Xu D."/>
            <person name="Zhang Y."/>
        </authorList>
    </citation>
    <scope>NUCLEOTIDE SEQUENCE [LARGE SCALE GENOMIC DNA]</scope>
    <source>
        <strain evidence="2">cv. Yunnan</strain>
        <tissue evidence="1">Leaves</tissue>
    </source>
</reference>
<evidence type="ECO:0000313" key="2">
    <source>
        <dbReference type="Proteomes" id="UP001056120"/>
    </source>
</evidence>
<sequence>MISPDQFFIYSCGTRVCTASKLMECNKEEAMRAKAIAEKKLADKDFTGAKKFTLKSQTLYPELDGISQMLMALNVYIASERKINGESDWYAVLGVKPSDDDETIRKQYRKLVLMLHPDKNKSVGADGAFKIVSEGWGLLSDKCKRSAYNQRIKFQQKVSYQSACSSPSAYPFVNVVQRETSKPKGQNSATTTQNPPAWVPRAQTQAKAKAKAKTQVPPLAKFPPTFPAQAPPPTQAPVPVAHGKDTFWTICHGCKVHYEYYKVYLNQTLLCRSCHKPFHAVEMAAPVNTPKPGGSGHKMNIRSARPEVHFSSPPSGASKAANFANMNRKCEEFNAQRLSKRRKD</sequence>
<organism evidence="1 2">
    <name type="scientific">Smallanthus sonchifolius</name>
    <dbReference type="NCBI Taxonomy" id="185202"/>
    <lineage>
        <taxon>Eukaryota</taxon>
        <taxon>Viridiplantae</taxon>
        <taxon>Streptophyta</taxon>
        <taxon>Embryophyta</taxon>
        <taxon>Tracheophyta</taxon>
        <taxon>Spermatophyta</taxon>
        <taxon>Magnoliopsida</taxon>
        <taxon>eudicotyledons</taxon>
        <taxon>Gunneridae</taxon>
        <taxon>Pentapetalae</taxon>
        <taxon>asterids</taxon>
        <taxon>campanulids</taxon>
        <taxon>Asterales</taxon>
        <taxon>Asteraceae</taxon>
        <taxon>Asteroideae</taxon>
        <taxon>Heliantheae alliance</taxon>
        <taxon>Millerieae</taxon>
        <taxon>Smallanthus</taxon>
    </lineage>
</organism>
<protein>
    <submittedName>
        <fullName evidence="1">Uncharacterized protein</fullName>
    </submittedName>
</protein>
<name>A0ACB9EVQ3_9ASTR</name>
<accession>A0ACB9EVQ3</accession>
<proteinExistence type="predicted"/>
<evidence type="ECO:0000313" key="1">
    <source>
        <dbReference type="EMBL" id="KAI3762507.1"/>
    </source>
</evidence>
<dbReference type="EMBL" id="CM042034">
    <property type="protein sequence ID" value="KAI3762507.1"/>
    <property type="molecule type" value="Genomic_DNA"/>
</dbReference>
<keyword evidence="2" id="KW-1185">Reference proteome</keyword>
<comment type="caution">
    <text evidence="1">The sequence shown here is derived from an EMBL/GenBank/DDBJ whole genome shotgun (WGS) entry which is preliminary data.</text>
</comment>
<gene>
    <name evidence="1" type="ORF">L1987_52937</name>
</gene>
<dbReference type="Proteomes" id="UP001056120">
    <property type="component" value="Linkage Group LG17"/>
</dbReference>
<reference evidence="2" key="1">
    <citation type="journal article" date="2022" name="Mol. Ecol. Resour.">
        <title>The genomes of chicory, endive, great burdock and yacon provide insights into Asteraceae palaeo-polyploidization history and plant inulin production.</title>
        <authorList>
            <person name="Fan W."/>
            <person name="Wang S."/>
            <person name="Wang H."/>
            <person name="Wang A."/>
            <person name="Jiang F."/>
            <person name="Liu H."/>
            <person name="Zhao H."/>
            <person name="Xu D."/>
            <person name="Zhang Y."/>
        </authorList>
    </citation>
    <scope>NUCLEOTIDE SEQUENCE [LARGE SCALE GENOMIC DNA]</scope>
    <source>
        <strain evidence="2">cv. Yunnan</strain>
    </source>
</reference>